<dbReference type="Proteomes" id="UP000715965">
    <property type="component" value="Unassembled WGS sequence"/>
</dbReference>
<evidence type="ECO:0000256" key="1">
    <source>
        <dbReference type="SAM" id="Phobius"/>
    </source>
</evidence>
<keyword evidence="1" id="KW-1133">Transmembrane helix</keyword>
<name>A0ABR9SIQ4_9BURK</name>
<reference evidence="2 3" key="1">
    <citation type="submission" date="2020-10" db="EMBL/GenBank/DDBJ databases">
        <title>Draft genome of Ramlibacter aquaticus LMG 30558.</title>
        <authorList>
            <person name="Props R."/>
        </authorList>
    </citation>
    <scope>NUCLEOTIDE SEQUENCE [LARGE SCALE GENOMIC DNA]</scope>
    <source>
        <strain evidence="2 3">LMG 30558</strain>
    </source>
</reference>
<dbReference type="RefSeq" id="WP_193781815.1">
    <property type="nucleotide sequence ID" value="NZ_JADDOJ010000087.1"/>
</dbReference>
<keyword evidence="1" id="KW-0812">Transmembrane</keyword>
<dbReference type="EMBL" id="JADDOJ010000087">
    <property type="protein sequence ID" value="MBE7942249.1"/>
    <property type="molecule type" value="Genomic_DNA"/>
</dbReference>
<evidence type="ECO:0000313" key="3">
    <source>
        <dbReference type="Proteomes" id="UP000715965"/>
    </source>
</evidence>
<organism evidence="2 3">
    <name type="scientific">Ramlibacter aquaticus</name>
    <dbReference type="NCBI Taxonomy" id="2780094"/>
    <lineage>
        <taxon>Bacteria</taxon>
        <taxon>Pseudomonadati</taxon>
        <taxon>Pseudomonadota</taxon>
        <taxon>Betaproteobacteria</taxon>
        <taxon>Burkholderiales</taxon>
        <taxon>Comamonadaceae</taxon>
        <taxon>Ramlibacter</taxon>
    </lineage>
</organism>
<keyword evidence="3" id="KW-1185">Reference proteome</keyword>
<evidence type="ECO:0000313" key="2">
    <source>
        <dbReference type="EMBL" id="MBE7942249.1"/>
    </source>
</evidence>
<keyword evidence="1" id="KW-0472">Membrane</keyword>
<protein>
    <submittedName>
        <fullName evidence="2">Uncharacterized protein</fullName>
    </submittedName>
</protein>
<feature type="transmembrane region" description="Helical" evidence="1">
    <location>
        <begin position="35"/>
        <end position="52"/>
    </location>
</feature>
<proteinExistence type="predicted"/>
<sequence length="54" mass="5737">MHKLITRSLPMAAPALAFAHEGHGVEGLHWHATDVLGMLVLGALAAAALWVARR</sequence>
<gene>
    <name evidence="2" type="ORF">IM725_16875</name>
</gene>
<comment type="caution">
    <text evidence="2">The sequence shown here is derived from an EMBL/GenBank/DDBJ whole genome shotgun (WGS) entry which is preliminary data.</text>
</comment>
<accession>A0ABR9SIQ4</accession>